<dbReference type="InterPro" id="IPR050819">
    <property type="entry name" value="Tripeptidyl-peptidase_I"/>
</dbReference>
<feature type="domain" description="Peptidase S53" evidence="10">
    <location>
        <begin position="177"/>
        <end position="564"/>
    </location>
</feature>
<evidence type="ECO:0000313" key="11">
    <source>
        <dbReference type="EMBL" id="KAK3362478.1"/>
    </source>
</evidence>
<dbReference type="AlphaFoldDB" id="A0AAJ0MJG7"/>
<dbReference type="InterPro" id="IPR015366">
    <property type="entry name" value="S53_propep"/>
</dbReference>
<evidence type="ECO:0000256" key="3">
    <source>
        <dbReference type="ARBA" id="ARBA00022723"/>
    </source>
</evidence>
<dbReference type="InterPro" id="IPR036852">
    <property type="entry name" value="Peptidase_S8/S53_dom_sf"/>
</dbReference>
<feature type="binding site" evidence="8">
    <location>
        <position position="523"/>
    </location>
    <ligand>
        <name>Ca(2+)</name>
        <dbReference type="ChEBI" id="CHEBI:29108"/>
    </ligand>
</feature>
<dbReference type="Gene3D" id="3.40.50.200">
    <property type="entry name" value="Peptidase S8/S53 domain"/>
    <property type="match status" value="1"/>
</dbReference>
<dbReference type="SUPFAM" id="SSF54897">
    <property type="entry name" value="Protease propeptides/inhibitors"/>
    <property type="match status" value="1"/>
</dbReference>
<organism evidence="11 12">
    <name type="scientific">Lasiosphaeria hispida</name>
    <dbReference type="NCBI Taxonomy" id="260671"/>
    <lineage>
        <taxon>Eukaryota</taxon>
        <taxon>Fungi</taxon>
        <taxon>Dikarya</taxon>
        <taxon>Ascomycota</taxon>
        <taxon>Pezizomycotina</taxon>
        <taxon>Sordariomycetes</taxon>
        <taxon>Sordariomycetidae</taxon>
        <taxon>Sordariales</taxon>
        <taxon>Lasiosphaeriaceae</taxon>
        <taxon>Lasiosphaeria</taxon>
    </lineage>
</organism>
<feature type="binding site" evidence="8">
    <location>
        <position position="544"/>
    </location>
    <ligand>
        <name>Ca(2+)</name>
        <dbReference type="ChEBI" id="CHEBI:29108"/>
    </ligand>
</feature>
<dbReference type="Proteomes" id="UP001275084">
    <property type="component" value="Unassembled WGS sequence"/>
</dbReference>
<keyword evidence="9" id="KW-0732">Signal</keyword>
<protein>
    <submittedName>
        <fullName evidence="11">Pro-kumamolisin, activation domain-containing protein</fullName>
    </submittedName>
</protein>
<feature type="chain" id="PRO_5042606132" evidence="9">
    <location>
        <begin position="22"/>
        <end position="565"/>
    </location>
</feature>
<evidence type="ECO:0000256" key="8">
    <source>
        <dbReference type="PROSITE-ProRule" id="PRU01032"/>
    </source>
</evidence>
<dbReference type="EMBL" id="JAUIQD010000001">
    <property type="protein sequence ID" value="KAK3362478.1"/>
    <property type="molecule type" value="Genomic_DNA"/>
</dbReference>
<reference evidence="11" key="1">
    <citation type="journal article" date="2023" name="Mol. Phylogenet. Evol.">
        <title>Genome-scale phylogeny and comparative genomics of the fungal order Sordariales.</title>
        <authorList>
            <person name="Hensen N."/>
            <person name="Bonometti L."/>
            <person name="Westerberg I."/>
            <person name="Brannstrom I.O."/>
            <person name="Guillou S."/>
            <person name="Cros-Aarteil S."/>
            <person name="Calhoun S."/>
            <person name="Haridas S."/>
            <person name="Kuo A."/>
            <person name="Mondo S."/>
            <person name="Pangilinan J."/>
            <person name="Riley R."/>
            <person name="LaButti K."/>
            <person name="Andreopoulos B."/>
            <person name="Lipzen A."/>
            <person name="Chen C."/>
            <person name="Yan M."/>
            <person name="Daum C."/>
            <person name="Ng V."/>
            <person name="Clum A."/>
            <person name="Steindorff A."/>
            <person name="Ohm R.A."/>
            <person name="Martin F."/>
            <person name="Silar P."/>
            <person name="Natvig D.O."/>
            <person name="Lalanne C."/>
            <person name="Gautier V."/>
            <person name="Ament-Velasquez S.L."/>
            <person name="Kruys A."/>
            <person name="Hutchinson M.I."/>
            <person name="Powell A.J."/>
            <person name="Barry K."/>
            <person name="Miller A.N."/>
            <person name="Grigoriev I.V."/>
            <person name="Debuchy R."/>
            <person name="Gladieux P."/>
            <person name="Hiltunen Thoren M."/>
            <person name="Johannesson H."/>
        </authorList>
    </citation>
    <scope>NUCLEOTIDE SEQUENCE</scope>
    <source>
        <strain evidence="11">CBS 955.72</strain>
    </source>
</reference>
<comment type="caution">
    <text evidence="11">The sequence shown here is derived from an EMBL/GenBank/DDBJ whole genome shotgun (WGS) entry which is preliminary data.</text>
</comment>
<evidence type="ECO:0000256" key="4">
    <source>
        <dbReference type="ARBA" id="ARBA00022801"/>
    </source>
</evidence>
<dbReference type="GO" id="GO:0046872">
    <property type="term" value="F:metal ion binding"/>
    <property type="evidence" value="ECO:0007669"/>
    <property type="project" value="UniProtKB-UniRule"/>
</dbReference>
<keyword evidence="12" id="KW-1185">Reference proteome</keyword>
<keyword evidence="5 8" id="KW-0720">Serine protease</keyword>
<dbReference type="CDD" id="cd11377">
    <property type="entry name" value="Pro-peptidase_S53"/>
    <property type="match status" value="1"/>
</dbReference>
<dbReference type="InterPro" id="IPR030400">
    <property type="entry name" value="Sedolisin_dom"/>
</dbReference>
<keyword evidence="6 8" id="KW-0106">Calcium</keyword>
<dbReference type="GO" id="GO:0008240">
    <property type="term" value="F:tripeptidyl-peptidase activity"/>
    <property type="evidence" value="ECO:0007669"/>
    <property type="project" value="TreeGrafter"/>
</dbReference>
<evidence type="ECO:0000256" key="6">
    <source>
        <dbReference type="ARBA" id="ARBA00022837"/>
    </source>
</evidence>
<comment type="subcellular location">
    <subcellularLocation>
        <location evidence="1">Secreted</location>
        <location evidence="1">Extracellular space</location>
    </subcellularLocation>
</comment>
<dbReference type="PROSITE" id="PS51695">
    <property type="entry name" value="SEDOLISIN"/>
    <property type="match status" value="1"/>
</dbReference>
<keyword evidence="2 8" id="KW-0645">Protease</keyword>
<evidence type="ECO:0000256" key="9">
    <source>
        <dbReference type="SAM" id="SignalP"/>
    </source>
</evidence>
<dbReference type="SUPFAM" id="SSF52743">
    <property type="entry name" value="Subtilisin-like"/>
    <property type="match status" value="1"/>
</dbReference>
<evidence type="ECO:0000256" key="5">
    <source>
        <dbReference type="ARBA" id="ARBA00022825"/>
    </source>
</evidence>
<keyword evidence="3 8" id="KW-0479">Metal-binding</keyword>
<feature type="signal peptide" evidence="9">
    <location>
        <begin position="1"/>
        <end position="21"/>
    </location>
</feature>
<dbReference type="GO" id="GO:0006508">
    <property type="term" value="P:proteolysis"/>
    <property type="evidence" value="ECO:0007669"/>
    <property type="project" value="UniProtKB-KW"/>
</dbReference>
<keyword evidence="4 8" id="KW-0378">Hydrolase</keyword>
<evidence type="ECO:0000256" key="7">
    <source>
        <dbReference type="ARBA" id="ARBA00023145"/>
    </source>
</evidence>
<dbReference type="PANTHER" id="PTHR14218">
    <property type="entry name" value="PROTEASE S8 TRIPEPTIDYL PEPTIDASE I CLN2"/>
    <property type="match status" value="1"/>
</dbReference>
<feature type="active site" description="Charge relay system" evidence="8">
    <location>
        <position position="482"/>
    </location>
</feature>
<comment type="cofactor">
    <cofactor evidence="8">
        <name>Ca(2+)</name>
        <dbReference type="ChEBI" id="CHEBI:29108"/>
    </cofactor>
    <text evidence="8">Binds 1 Ca(2+) ion per subunit.</text>
</comment>
<evidence type="ECO:0000259" key="10">
    <source>
        <dbReference type="PROSITE" id="PS51695"/>
    </source>
</evidence>
<keyword evidence="7" id="KW-0865">Zymogen</keyword>
<accession>A0AAJ0MJG7</accession>
<proteinExistence type="predicted"/>
<feature type="binding site" evidence="8">
    <location>
        <position position="524"/>
    </location>
    <ligand>
        <name>Ca(2+)</name>
        <dbReference type="ChEBI" id="CHEBI:29108"/>
    </ligand>
</feature>
<reference evidence="11" key="2">
    <citation type="submission" date="2023-06" db="EMBL/GenBank/DDBJ databases">
        <authorList>
            <consortium name="Lawrence Berkeley National Laboratory"/>
            <person name="Haridas S."/>
            <person name="Hensen N."/>
            <person name="Bonometti L."/>
            <person name="Westerberg I."/>
            <person name="Brannstrom I.O."/>
            <person name="Guillou S."/>
            <person name="Cros-Aarteil S."/>
            <person name="Calhoun S."/>
            <person name="Kuo A."/>
            <person name="Mondo S."/>
            <person name="Pangilinan J."/>
            <person name="Riley R."/>
            <person name="Labutti K."/>
            <person name="Andreopoulos B."/>
            <person name="Lipzen A."/>
            <person name="Chen C."/>
            <person name="Yanf M."/>
            <person name="Daum C."/>
            <person name="Ng V."/>
            <person name="Clum A."/>
            <person name="Steindorff A."/>
            <person name="Ohm R."/>
            <person name="Martin F."/>
            <person name="Silar P."/>
            <person name="Natvig D."/>
            <person name="Lalanne C."/>
            <person name="Gautier V."/>
            <person name="Ament-Velasquez S.L."/>
            <person name="Kruys A."/>
            <person name="Hutchinson M.I."/>
            <person name="Powell A.J."/>
            <person name="Barry K."/>
            <person name="Miller A.N."/>
            <person name="Grigoriev I.V."/>
            <person name="Debuchy R."/>
            <person name="Gladieux P."/>
            <person name="Thoren M.H."/>
            <person name="Johannesson H."/>
        </authorList>
    </citation>
    <scope>NUCLEOTIDE SEQUENCE</scope>
    <source>
        <strain evidence="11">CBS 955.72</strain>
    </source>
</reference>
<feature type="active site" description="Charge relay system" evidence="8">
    <location>
        <position position="250"/>
    </location>
</feature>
<evidence type="ECO:0000256" key="1">
    <source>
        <dbReference type="ARBA" id="ARBA00004239"/>
    </source>
</evidence>
<gene>
    <name evidence="11" type="ORF">B0T25DRAFT_524420</name>
</gene>
<dbReference type="PANTHER" id="PTHR14218:SF19">
    <property type="entry name" value="SERINE PROTEASE AORO, PUTATIVE (AFU_ORTHOLOGUE AFUA_6G10250)-RELATED"/>
    <property type="match status" value="1"/>
</dbReference>
<name>A0AAJ0MJG7_9PEZI</name>
<dbReference type="GO" id="GO:0005576">
    <property type="term" value="C:extracellular region"/>
    <property type="evidence" value="ECO:0007669"/>
    <property type="project" value="UniProtKB-SubCell"/>
</dbReference>
<evidence type="ECO:0000256" key="2">
    <source>
        <dbReference type="ARBA" id="ARBA00022670"/>
    </source>
</evidence>
<dbReference type="GO" id="GO:0004252">
    <property type="term" value="F:serine-type endopeptidase activity"/>
    <property type="evidence" value="ECO:0007669"/>
    <property type="project" value="UniProtKB-UniRule"/>
</dbReference>
<dbReference type="SMART" id="SM00944">
    <property type="entry name" value="Pro-kuma_activ"/>
    <property type="match status" value="1"/>
</dbReference>
<feature type="binding site" evidence="8">
    <location>
        <position position="542"/>
    </location>
    <ligand>
        <name>Ca(2+)</name>
        <dbReference type="ChEBI" id="CHEBI:29108"/>
    </ligand>
</feature>
<evidence type="ECO:0000313" key="12">
    <source>
        <dbReference type="Proteomes" id="UP001275084"/>
    </source>
</evidence>
<feature type="active site" description="Charge relay system" evidence="8">
    <location>
        <position position="254"/>
    </location>
</feature>
<dbReference type="Pfam" id="PF09286">
    <property type="entry name" value="Pro-kuma_activ"/>
    <property type="match status" value="1"/>
</dbReference>
<dbReference type="CDD" id="cd04056">
    <property type="entry name" value="Peptidases_S53"/>
    <property type="match status" value="1"/>
</dbReference>
<sequence>MVFSRAAWLCAVLSLVPLVQGRAETPTKVIHEKRHTATRMHEKWSKKGRAEASAPLTLRIGLKQRNLERVEEFMNAVSHPGSETYAKHWTPEQVAEVFAPSDEGVAETEQWLAGEGIAAELISKSSGRGWIRLDTTVGEAEALLDAVYNVYESDGGLQTTACDAYSVPAAIRHHIDLIVPTIQFDDREAARGPGVERPNMNGLSSAKRKKLPLSGIPGVDSSESFCSDVMTSACLQALYNMPQTKDSAGELTLDGYSTDTLNLLDVVGDVFCDSGKGATDLFWDGGYHPDQAALPGASIVRSPCSLHRTTGVILLPHRNDEDAFPASYQARQCAEYMKLGLMGVTVVSGSGDAGVAGLGGRCGSGESIHTSDEHGRFIPMFPSTCPWITSVGGTALPRGGSVGDREVVAYEFQPGGGFSDLFGQPAYQANAVKKYYDDHDPGYGGSRYNNSRRVRGYPDLALASQNYETVLDSEKVAASGTSASSSTFGNMVSMINGERAKAGKGPVGFINTVLYEHPELFADVVKGGTRGCGSLGFEAVDGWDPASGLGNPDYEKLKRVLGALP</sequence>